<dbReference type="SUPFAM" id="SSF52317">
    <property type="entry name" value="Class I glutamine amidotransferase-like"/>
    <property type="match status" value="1"/>
</dbReference>
<gene>
    <name evidence="1" type="ORF">K4G66_10805</name>
</gene>
<dbReference type="InterPro" id="IPR011697">
    <property type="entry name" value="Peptidase_C26"/>
</dbReference>
<dbReference type="PANTHER" id="PTHR43235">
    <property type="entry name" value="GLUTAMINE AMIDOTRANSFERASE PB2B2.05-RELATED"/>
    <property type="match status" value="1"/>
</dbReference>
<dbReference type="CDD" id="cd01745">
    <property type="entry name" value="GATase1_2"/>
    <property type="match status" value="1"/>
</dbReference>
<dbReference type="Gene3D" id="3.40.50.880">
    <property type="match status" value="1"/>
</dbReference>
<dbReference type="GO" id="GO:0005829">
    <property type="term" value="C:cytosol"/>
    <property type="evidence" value="ECO:0007669"/>
    <property type="project" value="TreeGrafter"/>
</dbReference>
<dbReference type="PANTHER" id="PTHR43235:SF1">
    <property type="entry name" value="GLUTAMINE AMIDOTRANSFERASE PB2B2.05-RELATED"/>
    <property type="match status" value="1"/>
</dbReference>
<proteinExistence type="predicted"/>
<dbReference type="Pfam" id="PF07722">
    <property type="entry name" value="Peptidase_C26"/>
    <property type="match status" value="1"/>
</dbReference>
<reference evidence="1" key="2">
    <citation type="journal article" date="2024" name="Antonie Van Leeuwenhoek">
        <title>Roseihalotalea indica gen. nov., sp. nov., a halophilic Bacteroidetes from mesopelagic Southwest Indian Ocean with higher carbohydrate metabolic potential.</title>
        <authorList>
            <person name="Chen B."/>
            <person name="Zhang M."/>
            <person name="Lin D."/>
            <person name="Ye J."/>
            <person name="Tang K."/>
        </authorList>
    </citation>
    <scope>NUCLEOTIDE SEQUENCE</scope>
    <source>
        <strain evidence="1">TK19036</strain>
    </source>
</reference>
<evidence type="ECO:0000313" key="1">
    <source>
        <dbReference type="EMBL" id="WKN39186.1"/>
    </source>
</evidence>
<protein>
    <submittedName>
        <fullName evidence="1">Gamma-glutamyl-gamma-aminobutyrate hydrolase family protein</fullName>
    </submittedName>
</protein>
<keyword evidence="1" id="KW-0378">Hydrolase</keyword>
<dbReference type="EMBL" id="CP120682">
    <property type="protein sequence ID" value="WKN39186.1"/>
    <property type="molecule type" value="Genomic_DNA"/>
</dbReference>
<dbReference type="PROSITE" id="PS51273">
    <property type="entry name" value="GATASE_TYPE_1"/>
    <property type="match status" value="1"/>
</dbReference>
<dbReference type="InterPro" id="IPR044668">
    <property type="entry name" value="PuuD-like"/>
</dbReference>
<dbReference type="GO" id="GO:0006598">
    <property type="term" value="P:polyamine catabolic process"/>
    <property type="evidence" value="ECO:0007669"/>
    <property type="project" value="TreeGrafter"/>
</dbReference>
<dbReference type="AlphaFoldDB" id="A0AA49GSF9"/>
<name>A0AA49GSF9_9BACT</name>
<accession>A0AA49GSF9</accession>
<sequence>MIKLGVTSCLMYPDQDRTYFPPKHLCYLERDMARYLYRPNVLPVLIPDLDREVLYDLLAQMDGFVLQGGSDLAPETYGETPIGRWLGDPLRDAYELNILDYAIKNNKPVFGICRGFQVMNAYFGGTLYQDIATQLPDALQHRDAGLYDQLHHTIEFTEGKLLDRLHHDELNRLVNTVHHQAVKDLGDDLEVLATSPDDGLVEAFLWKKTEEGKVIGVQWHPEFFFNSQTPLVDADKIYQHFLQFCQAETTLST</sequence>
<organism evidence="1">
    <name type="scientific">Roseihalotalea indica</name>
    <dbReference type="NCBI Taxonomy" id="2867963"/>
    <lineage>
        <taxon>Bacteria</taxon>
        <taxon>Pseudomonadati</taxon>
        <taxon>Bacteroidota</taxon>
        <taxon>Cytophagia</taxon>
        <taxon>Cytophagales</taxon>
        <taxon>Catalimonadaceae</taxon>
        <taxon>Roseihalotalea</taxon>
    </lineage>
</organism>
<dbReference type="GO" id="GO:0033969">
    <property type="term" value="F:gamma-glutamyl-gamma-aminobutyrate hydrolase activity"/>
    <property type="evidence" value="ECO:0007669"/>
    <property type="project" value="TreeGrafter"/>
</dbReference>
<dbReference type="InterPro" id="IPR029062">
    <property type="entry name" value="Class_I_gatase-like"/>
</dbReference>
<reference evidence="1" key="1">
    <citation type="journal article" date="2023" name="Comput. Struct. Biotechnol. J.">
        <title>Discovery of a novel marine Bacteroidetes with a rich repertoire of carbohydrate-active enzymes.</title>
        <authorList>
            <person name="Chen B."/>
            <person name="Liu G."/>
            <person name="Chen Q."/>
            <person name="Wang H."/>
            <person name="Liu L."/>
            <person name="Tang K."/>
        </authorList>
    </citation>
    <scope>NUCLEOTIDE SEQUENCE</scope>
    <source>
        <strain evidence="1">TK19036</strain>
    </source>
</reference>